<accession>A0ABV3C4U8</accession>
<feature type="compositionally biased region" description="Pro residues" evidence="1">
    <location>
        <begin position="1"/>
        <end position="13"/>
    </location>
</feature>
<keyword evidence="2" id="KW-1133">Transmembrane helix</keyword>
<evidence type="ECO:0000256" key="1">
    <source>
        <dbReference type="SAM" id="MobiDB-lite"/>
    </source>
</evidence>
<proteinExistence type="predicted"/>
<organism evidence="3 4">
    <name type="scientific">Streptomyces narbonensis</name>
    <dbReference type="NCBI Taxonomy" id="67333"/>
    <lineage>
        <taxon>Bacteria</taxon>
        <taxon>Bacillati</taxon>
        <taxon>Actinomycetota</taxon>
        <taxon>Actinomycetes</taxon>
        <taxon>Kitasatosporales</taxon>
        <taxon>Streptomycetaceae</taxon>
        <taxon>Streptomyces</taxon>
    </lineage>
</organism>
<gene>
    <name evidence="3" type="ORF">AB0A88_06570</name>
</gene>
<evidence type="ECO:0008006" key="5">
    <source>
        <dbReference type="Google" id="ProtNLM"/>
    </source>
</evidence>
<evidence type="ECO:0000313" key="4">
    <source>
        <dbReference type="Proteomes" id="UP001551329"/>
    </source>
</evidence>
<dbReference type="RefSeq" id="WP_358470511.1">
    <property type="nucleotide sequence ID" value="NZ_JBEZAE010000003.1"/>
</dbReference>
<dbReference type="EMBL" id="JBEZAE010000003">
    <property type="protein sequence ID" value="MEU7069801.1"/>
    <property type="molecule type" value="Genomic_DNA"/>
</dbReference>
<comment type="caution">
    <text evidence="3">The sequence shown here is derived from an EMBL/GenBank/DDBJ whole genome shotgun (WGS) entry which is preliminary data.</text>
</comment>
<keyword evidence="4" id="KW-1185">Reference proteome</keyword>
<keyword evidence="2" id="KW-0472">Membrane</keyword>
<name>A0ABV3C4U8_9ACTN</name>
<feature type="transmembrane region" description="Helical" evidence="2">
    <location>
        <begin position="28"/>
        <end position="50"/>
    </location>
</feature>
<evidence type="ECO:0000313" key="3">
    <source>
        <dbReference type="EMBL" id="MEU7069801.1"/>
    </source>
</evidence>
<feature type="region of interest" description="Disordered" evidence="1">
    <location>
        <begin position="1"/>
        <end position="23"/>
    </location>
</feature>
<sequence length="150" mass="15189">MQPQQPNTPPVPAFAPAAPERPRGGTKAVVLSLVGGLVVGAAAMGGVWALSADGASADGTSAAADARAACRALDGFDEDRFTEKGAGGDIALNRYSAAGTLSASAAAGDATYKPLAQAIRRSQERHSLMFEFDATAKKDLGEARTICANL</sequence>
<keyword evidence="2" id="KW-0812">Transmembrane</keyword>
<reference evidence="3 4" key="1">
    <citation type="submission" date="2024-06" db="EMBL/GenBank/DDBJ databases">
        <title>The Natural Products Discovery Center: Release of the First 8490 Sequenced Strains for Exploring Actinobacteria Biosynthetic Diversity.</title>
        <authorList>
            <person name="Kalkreuter E."/>
            <person name="Kautsar S.A."/>
            <person name="Yang D."/>
            <person name="Bader C.D."/>
            <person name="Teijaro C.N."/>
            <person name="Fluegel L."/>
            <person name="Davis C.M."/>
            <person name="Simpson J.R."/>
            <person name="Lauterbach L."/>
            <person name="Steele A.D."/>
            <person name="Gui C."/>
            <person name="Meng S."/>
            <person name="Li G."/>
            <person name="Viehrig K."/>
            <person name="Ye F."/>
            <person name="Su P."/>
            <person name="Kiefer A.F."/>
            <person name="Nichols A."/>
            <person name="Cepeda A.J."/>
            <person name="Yan W."/>
            <person name="Fan B."/>
            <person name="Jiang Y."/>
            <person name="Adhikari A."/>
            <person name="Zheng C.-J."/>
            <person name="Schuster L."/>
            <person name="Cowan T.M."/>
            <person name="Smanski M.J."/>
            <person name="Chevrette M.G."/>
            <person name="De Carvalho L.P.S."/>
            <person name="Shen B."/>
        </authorList>
    </citation>
    <scope>NUCLEOTIDE SEQUENCE [LARGE SCALE GENOMIC DNA]</scope>
    <source>
        <strain evidence="3 4">NPDC045974</strain>
    </source>
</reference>
<dbReference type="Proteomes" id="UP001551329">
    <property type="component" value="Unassembled WGS sequence"/>
</dbReference>
<protein>
    <recommendedName>
        <fullName evidence="5">Secreted protein</fullName>
    </recommendedName>
</protein>
<evidence type="ECO:0000256" key="2">
    <source>
        <dbReference type="SAM" id="Phobius"/>
    </source>
</evidence>